<dbReference type="Gene3D" id="3.10.180.10">
    <property type="entry name" value="2,3-Dihydroxybiphenyl 1,2-Dioxygenase, domain 1"/>
    <property type="match status" value="1"/>
</dbReference>
<dbReference type="OrthoDB" id="330923at2"/>
<feature type="domain" description="Glyoxalase/fosfomycin resistance/dioxygenase" evidence="1">
    <location>
        <begin position="16"/>
        <end position="101"/>
    </location>
</feature>
<proteinExistence type="predicted"/>
<dbReference type="InterPro" id="IPR029068">
    <property type="entry name" value="Glyas_Bleomycin-R_OHBP_Dase"/>
</dbReference>
<dbReference type="EMBL" id="QFYP01000001">
    <property type="protein sequence ID" value="RAK58837.1"/>
    <property type="molecule type" value="Genomic_DNA"/>
</dbReference>
<dbReference type="Pfam" id="PF00903">
    <property type="entry name" value="Glyoxalase"/>
    <property type="match status" value="1"/>
</dbReference>
<comment type="caution">
    <text evidence="2">The sequence shown here is derived from an EMBL/GenBank/DDBJ whole genome shotgun (WGS) entry which is preliminary data.</text>
</comment>
<evidence type="ECO:0000313" key="3">
    <source>
        <dbReference type="Proteomes" id="UP000249842"/>
    </source>
</evidence>
<evidence type="ECO:0000259" key="1">
    <source>
        <dbReference type="Pfam" id="PF00903"/>
    </source>
</evidence>
<protein>
    <submittedName>
        <fullName evidence="2">VOC family protein</fullName>
    </submittedName>
</protein>
<dbReference type="AlphaFoldDB" id="A0A328AW60"/>
<accession>A0A328AW60</accession>
<dbReference type="SUPFAM" id="SSF54593">
    <property type="entry name" value="Glyoxalase/Bleomycin resistance protein/Dihydroxybiphenyl dioxygenase"/>
    <property type="match status" value="1"/>
</dbReference>
<dbReference type="InterPro" id="IPR004360">
    <property type="entry name" value="Glyas_Fos-R_dOase_dom"/>
</dbReference>
<dbReference type="Proteomes" id="UP000249842">
    <property type="component" value="Unassembled WGS sequence"/>
</dbReference>
<reference evidence="3" key="1">
    <citation type="submission" date="2018-05" db="EMBL/GenBank/DDBJ databases">
        <authorList>
            <person name="Li X."/>
        </authorList>
    </citation>
    <scope>NUCLEOTIDE SEQUENCE [LARGE SCALE GENOMIC DNA]</scope>
    <source>
        <strain evidence="3">HKS-05</strain>
    </source>
</reference>
<evidence type="ECO:0000313" key="2">
    <source>
        <dbReference type="EMBL" id="RAK58837.1"/>
    </source>
</evidence>
<gene>
    <name evidence="2" type="ORF">DJ021_02995</name>
</gene>
<name>A0A328AW60_9CAUL</name>
<keyword evidence="3" id="KW-1185">Reference proteome</keyword>
<organism evidence="2 3">
    <name type="scientific">Phenylobacterium hankyongense</name>
    <dbReference type="NCBI Taxonomy" id="1813876"/>
    <lineage>
        <taxon>Bacteria</taxon>
        <taxon>Pseudomonadati</taxon>
        <taxon>Pseudomonadota</taxon>
        <taxon>Alphaproteobacteria</taxon>
        <taxon>Caulobacterales</taxon>
        <taxon>Caulobacteraceae</taxon>
        <taxon>Phenylobacterium</taxon>
    </lineage>
</organism>
<sequence>MTKVILGNHTAVFASRAEQDRIRRFYRDVLGAAARIETNEVDRWQLADVHFCFVWQDTALDPSHFLKAIYLELATDDVDAMRRKIVESGVKVIEIPDPHLYFQAPGGQVFKLVAIDEDLSVYEDSSSAKPGATATAA</sequence>
<dbReference type="RefSeq" id="WP_111456130.1">
    <property type="nucleotide sequence ID" value="NZ_QFYP01000001.1"/>
</dbReference>